<proteinExistence type="predicted"/>
<keyword evidence="10" id="KW-1185">Reference proteome</keyword>
<dbReference type="SMART" id="SM00304">
    <property type="entry name" value="HAMP"/>
    <property type="match status" value="1"/>
</dbReference>
<evidence type="ECO:0000256" key="3">
    <source>
        <dbReference type="ARBA" id="ARBA00022553"/>
    </source>
</evidence>
<evidence type="ECO:0000313" key="10">
    <source>
        <dbReference type="Proteomes" id="UP000800303"/>
    </source>
</evidence>
<keyword evidence="2" id="KW-1003">Cell membrane</keyword>
<dbReference type="EMBL" id="JAAFGS010000002">
    <property type="protein sequence ID" value="NGZ75326.1"/>
    <property type="molecule type" value="Genomic_DNA"/>
</dbReference>
<dbReference type="InterPro" id="IPR003660">
    <property type="entry name" value="HAMP_dom"/>
</dbReference>
<gene>
    <name evidence="9" type="ORF">GYN08_08335</name>
</gene>
<dbReference type="Gene3D" id="3.30.565.10">
    <property type="entry name" value="Histidine kinase-like ATPase, C-terminal domain"/>
    <property type="match status" value="1"/>
</dbReference>
<dbReference type="Pfam" id="PF06580">
    <property type="entry name" value="His_kinase"/>
    <property type="match status" value="1"/>
</dbReference>
<protein>
    <submittedName>
        <fullName evidence="9">Sensor histidine kinase</fullName>
    </submittedName>
</protein>
<feature type="region of interest" description="Disordered" evidence="7">
    <location>
        <begin position="609"/>
        <end position="632"/>
    </location>
</feature>
<keyword evidence="5 9" id="KW-0418">Kinase</keyword>
<sequence length="632" mass="70042">MSAPKRSSRFRFADMRMEKKLLVVFVLLILFPLFLIGAISYGSYSHSIQNNTAAYSQKLIGQVIDRLDDYIDDMTALSAMPSYVDDFKKNLDLSNRYAQQHAGLGEQISASDDYVLRLSIQRGIEDNMNMVNTFKGNSSSIYVFDSYGSSYYSAAGGGLRLDIEGSYRYWREKTRDSGGKALLLPTQAFESNLQSTRYAFTVVRQVMDGFQKPIGLIAVDTNVSAFEPTFDELDQVTRGRSLVVDAAGVLVYGSGMRDLGTNISGSDLFLRFAGEQGSFVYDPPADAGSGRGKQLVVYDTSKQTGWKVVLSIPLDALTREAAHTRNATLAATLGVTLIALLSSIFLSSALTRPLDGMMQLMKRVQQGDLGVRFQVRRRDEIGRLGSQFNFMLVRIEELIADIYRIEAQKKEAELGALQSQINPHFVYNTLEAIRMTAELNDDVDSADMIALLGRMLRYSTGDPGGEATVREELEHAARYVDLLNYRYRGRFALEIEVPEELMDERLPRLTLQPIIENAAYHGLDDKPLMRLRIEAGREKDKLRFRLSDSGCGMDPATLERLNRDIAGGLPSRKRVRGGVGLKNVHHRLALRYGPGCGLRVFSEPGIGTTVDLSLPPGGPAPGTTIEETEPGI</sequence>
<dbReference type="Pfam" id="PF02518">
    <property type="entry name" value="HATPase_c"/>
    <property type="match status" value="1"/>
</dbReference>
<evidence type="ECO:0000256" key="2">
    <source>
        <dbReference type="ARBA" id="ARBA00022475"/>
    </source>
</evidence>
<organism evidence="9 10">
    <name type="scientific">Saccharibacillus alkalitolerans</name>
    <dbReference type="NCBI Taxonomy" id="2705290"/>
    <lineage>
        <taxon>Bacteria</taxon>
        <taxon>Bacillati</taxon>
        <taxon>Bacillota</taxon>
        <taxon>Bacilli</taxon>
        <taxon>Bacillales</taxon>
        <taxon>Paenibacillaceae</taxon>
        <taxon>Saccharibacillus</taxon>
    </lineage>
</organism>
<dbReference type="GO" id="GO:0016301">
    <property type="term" value="F:kinase activity"/>
    <property type="evidence" value="ECO:0007669"/>
    <property type="project" value="UniProtKB-KW"/>
</dbReference>
<keyword evidence="3" id="KW-0597">Phosphoprotein</keyword>
<dbReference type="Pfam" id="PF00672">
    <property type="entry name" value="HAMP"/>
    <property type="match status" value="1"/>
</dbReference>
<dbReference type="PROSITE" id="PS50885">
    <property type="entry name" value="HAMP"/>
    <property type="match status" value="1"/>
</dbReference>
<evidence type="ECO:0000256" key="4">
    <source>
        <dbReference type="ARBA" id="ARBA00022679"/>
    </source>
</evidence>
<dbReference type="PANTHER" id="PTHR34220">
    <property type="entry name" value="SENSOR HISTIDINE KINASE YPDA"/>
    <property type="match status" value="1"/>
</dbReference>
<dbReference type="InterPro" id="IPR010559">
    <property type="entry name" value="Sig_transdc_His_kin_internal"/>
</dbReference>
<dbReference type="InterPro" id="IPR003594">
    <property type="entry name" value="HATPase_dom"/>
</dbReference>
<dbReference type="InterPro" id="IPR050640">
    <property type="entry name" value="Bact_2-comp_sensor_kinase"/>
</dbReference>
<feature type="domain" description="HAMP" evidence="8">
    <location>
        <begin position="348"/>
        <end position="400"/>
    </location>
</feature>
<dbReference type="SUPFAM" id="SSF158472">
    <property type="entry name" value="HAMP domain-like"/>
    <property type="match status" value="1"/>
</dbReference>
<dbReference type="PANTHER" id="PTHR34220:SF7">
    <property type="entry name" value="SENSOR HISTIDINE KINASE YPDA"/>
    <property type="match status" value="1"/>
</dbReference>
<dbReference type="Gene3D" id="3.30.450.20">
    <property type="entry name" value="PAS domain"/>
    <property type="match status" value="1"/>
</dbReference>
<comment type="caution">
    <text evidence="9">The sequence shown here is derived from an EMBL/GenBank/DDBJ whole genome shotgun (WGS) entry which is preliminary data.</text>
</comment>
<reference evidence="9 10" key="1">
    <citation type="submission" date="2020-01" db="EMBL/GenBank/DDBJ databases">
        <title>Polyphasic characterisation and genomic insights into a novel alkali tolerant bacterium VR-M41.</title>
        <authorList>
            <person name="Vemuluri V.R."/>
        </authorList>
    </citation>
    <scope>NUCLEOTIDE SEQUENCE [LARGE SCALE GENOMIC DNA]</scope>
    <source>
        <strain evidence="9 10">VR-M41</strain>
    </source>
</reference>
<dbReference type="Proteomes" id="UP000800303">
    <property type="component" value="Unassembled WGS sequence"/>
</dbReference>
<dbReference type="Gene3D" id="1.10.8.500">
    <property type="entry name" value="HAMP domain in histidine kinase"/>
    <property type="match status" value="1"/>
</dbReference>
<keyword evidence="4" id="KW-0808">Transferase</keyword>
<keyword evidence="6" id="KW-0472">Membrane</keyword>
<dbReference type="RefSeq" id="WP_166273723.1">
    <property type="nucleotide sequence ID" value="NZ_JAAFGS010000002.1"/>
</dbReference>
<dbReference type="InterPro" id="IPR036890">
    <property type="entry name" value="HATPase_C_sf"/>
</dbReference>
<name>A0ABX0F7Z1_9BACL</name>
<evidence type="ECO:0000256" key="6">
    <source>
        <dbReference type="ARBA" id="ARBA00023136"/>
    </source>
</evidence>
<evidence type="ECO:0000313" key="9">
    <source>
        <dbReference type="EMBL" id="NGZ75326.1"/>
    </source>
</evidence>
<comment type="subcellular location">
    <subcellularLocation>
        <location evidence="1">Cell membrane</location>
        <topology evidence="1">Multi-pass membrane protein</topology>
    </subcellularLocation>
</comment>
<evidence type="ECO:0000256" key="5">
    <source>
        <dbReference type="ARBA" id="ARBA00022777"/>
    </source>
</evidence>
<evidence type="ECO:0000256" key="7">
    <source>
        <dbReference type="SAM" id="MobiDB-lite"/>
    </source>
</evidence>
<evidence type="ECO:0000256" key="1">
    <source>
        <dbReference type="ARBA" id="ARBA00004651"/>
    </source>
</evidence>
<dbReference type="SUPFAM" id="SSF55874">
    <property type="entry name" value="ATPase domain of HSP90 chaperone/DNA topoisomerase II/histidine kinase"/>
    <property type="match status" value="1"/>
</dbReference>
<accession>A0ABX0F7Z1</accession>
<dbReference type="CDD" id="cd06225">
    <property type="entry name" value="HAMP"/>
    <property type="match status" value="1"/>
</dbReference>
<evidence type="ECO:0000259" key="8">
    <source>
        <dbReference type="PROSITE" id="PS50885"/>
    </source>
</evidence>